<evidence type="ECO:0000313" key="2">
    <source>
        <dbReference type="EMBL" id="CAF1381696.1"/>
    </source>
</evidence>
<reference evidence="2" key="1">
    <citation type="submission" date="2021-02" db="EMBL/GenBank/DDBJ databases">
        <authorList>
            <person name="Nowell W R."/>
        </authorList>
    </citation>
    <scope>NUCLEOTIDE SEQUENCE</scope>
</reference>
<dbReference type="EMBL" id="CAJNOU010003277">
    <property type="protein sequence ID" value="CAF1381696.1"/>
    <property type="molecule type" value="Genomic_DNA"/>
</dbReference>
<accession>A0A815JMH5</accession>
<keyword evidence="1" id="KW-0812">Transmembrane</keyword>
<protein>
    <submittedName>
        <fullName evidence="2">Uncharacterized protein</fullName>
    </submittedName>
</protein>
<keyword evidence="1" id="KW-0472">Membrane</keyword>
<name>A0A815JMH5_9BILA</name>
<organism evidence="2 3">
    <name type="scientific">Rotaria sordida</name>
    <dbReference type="NCBI Taxonomy" id="392033"/>
    <lineage>
        <taxon>Eukaryota</taxon>
        <taxon>Metazoa</taxon>
        <taxon>Spiralia</taxon>
        <taxon>Gnathifera</taxon>
        <taxon>Rotifera</taxon>
        <taxon>Eurotatoria</taxon>
        <taxon>Bdelloidea</taxon>
        <taxon>Philodinida</taxon>
        <taxon>Philodinidae</taxon>
        <taxon>Rotaria</taxon>
    </lineage>
</organism>
<keyword evidence="1" id="KW-1133">Transmembrane helix</keyword>
<gene>
    <name evidence="2" type="ORF">SEV965_LOCUS30449</name>
</gene>
<feature type="transmembrane region" description="Helical" evidence="1">
    <location>
        <begin position="23"/>
        <end position="48"/>
    </location>
</feature>
<dbReference type="AlphaFoldDB" id="A0A815JMH5"/>
<sequence>MTTEILYEKDIGRTKKLKTHTKWISLVIGMLIGLMLLMIFIVILLLLVPEFLKNINATLMPDYSRESGRITQIFVTNWMPNKGQSTKVINADRIARKLEVVYGIDPGSIYISTIAINNGETNADDHHQSHRKKRDIPTCNQLGSHRSIVGMNIDIVYPISCIVYKPCKDNLTHVITDHITTYTSSIALKFKFDDGRSTELVLTRCKEATDSSLISLWRSLRAATKFTKQD</sequence>
<evidence type="ECO:0000256" key="1">
    <source>
        <dbReference type="SAM" id="Phobius"/>
    </source>
</evidence>
<proteinExistence type="predicted"/>
<dbReference type="Proteomes" id="UP000663889">
    <property type="component" value="Unassembled WGS sequence"/>
</dbReference>
<comment type="caution">
    <text evidence="2">The sequence shown here is derived from an EMBL/GenBank/DDBJ whole genome shotgun (WGS) entry which is preliminary data.</text>
</comment>
<evidence type="ECO:0000313" key="3">
    <source>
        <dbReference type="Proteomes" id="UP000663889"/>
    </source>
</evidence>